<evidence type="ECO:0000313" key="3">
    <source>
        <dbReference type="Proteomes" id="UP000076962"/>
    </source>
</evidence>
<dbReference type="EMBL" id="LUTY01000481">
    <property type="protein sequence ID" value="OAD23227.1"/>
    <property type="molecule type" value="Genomic_DNA"/>
</dbReference>
<gene>
    <name evidence="2" type="ORF">THIOM_000946</name>
</gene>
<accession>A0A176S5J1</accession>
<feature type="non-terminal residue" evidence="2">
    <location>
        <position position="291"/>
    </location>
</feature>
<name>A0A176S5J1_9GAMM</name>
<dbReference type="Proteomes" id="UP000076962">
    <property type="component" value="Unassembled WGS sequence"/>
</dbReference>
<dbReference type="InterPro" id="IPR025668">
    <property type="entry name" value="Tnp_DDE_dom"/>
</dbReference>
<proteinExistence type="predicted"/>
<dbReference type="AlphaFoldDB" id="A0A176S5J1"/>
<evidence type="ECO:0000313" key="2">
    <source>
        <dbReference type="EMBL" id="OAD23227.1"/>
    </source>
</evidence>
<organism evidence="2 3">
    <name type="scientific">Candidatus Thiomargarita nelsonii</name>
    <dbReference type="NCBI Taxonomy" id="1003181"/>
    <lineage>
        <taxon>Bacteria</taxon>
        <taxon>Pseudomonadati</taxon>
        <taxon>Pseudomonadota</taxon>
        <taxon>Gammaproteobacteria</taxon>
        <taxon>Thiotrichales</taxon>
        <taxon>Thiotrichaceae</taxon>
        <taxon>Thiomargarita</taxon>
    </lineage>
</organism>
<sequence>MAKNLLPFEYEVDPVNSGQTALAGLPAYLDLAAVCGLTDSIRQHLTVNSNKQQGWTDEQIVMSLVLLNLAGGESVDDLKILEGDEGFAKVMRRVETHGLPRSERRALEKRWRQERRRAVPSPSPVFRYLSAFHNLEEESNRQPGKAFIPAQNQHLQNLQQVNTDMLAFVQKKNPEKTATLDMDATLIETQKRQALFSYKSYKAYQPLNTYWFEQNIILHSEFRDGNVPAGYEQLRVFQQGLNSLPEGVEKVFLRSDTAGYQPELLQYCAEGENERFGVIEFAIGVDVTPAF</sequence>
<protein>
    <submittedName>
        <fullName evidence="2">Transposase</fullName>
    </submittedName>
</protein>
<reference evidence="2 3" key="1">
    <citation type="submission" date="2016-05" db="EMBL/GenBank/DDBJ databases">
        <title>Single-cell genome of chain-forming Candidatus Thiomargarita nelsonii and comparison to other large sulfur-oxidizing bacteria.</title>
        <authorList>
            <person name="Winkel M."/>
            <person name="Salman V."/>
            <person name="Woyke T."/>
            <person name="Schulz-Vogt H."/>
            <person name="Richter M."/>
            <person name="Flood B."/>
            <person name="Bailey J."/>
            <person name="Amann R."/>
            <person name="Mussmann M."/>
        </authorList>
    </citation>
    <scope>NUCLEOTIDE SEQUENCE [LARGE SCALE GENOMIC DNA]</scope>
    <source>
        <strain evidence="2 3">THI036</strain>
    </source>
</reference>
<evidence type="ECO:0000259" key="1">
    <source>
        <dbReference type="Pfam" id="PF13701"/>
    </source>
</evidence>
<keyword evidence="3" id="KW-1185">Reference proteome</keyword>
<dbReference type="Pfam" id="PF13701">
    <property type="entry name" value="DDE_Tnp_1_4"/>
    <property type="match status" value="1"/>
</dbReference>
<comment type="caution">
    <text evidence="2">The sequence shown here is derived from an EMBL/GenBank/DDBJ whole genome shotgun (WGS) entry which is preliminary data.</text>
</comment>
<feature type="domain" description="Transposase DDE" evidence="1">
    <location>
        <begin position="23"/>
        <end position="271"/>
    </location>
</feature>